<accession>A0A6B9LZJ2</accession>
<dbReference type="Proteomes" id="UP000464881">
    <property type="component" value="Segment"/>
</dbReference>
<reference evidence="1 2" key="1">
    <citation type="submission" date="2019-11" db="EMBL/GenBank/DDBJ databases">
        <authorList>
            <person name="Yin Y."/>
        </authorList>
    </citation>
    <scope>NUCLEOTIDE SEQUENCE [LARGE SCALE GENOMIC DNA]</scope>
</reference>
<evidence type="ECO:0000313" key="2">
    <source>
        <dbReference type="Proteomes" id="UP000464881"/>
    </source>
</evidence>
<proteinExistence type="predicted"/>
<organism evidence="1 2">
    <name type="scientific">Pseudomonas phage vB_PaeP_Lx18</name>
    <dbReference type="NCBI Taxonomy" id="2686072"/>
    <lineage>
        <taxon>Viruses</taxon>
        <taxon>Duplodnaviria</taxon>
        <taxon>Heunggongvirae</taxon>
        <taxon>Uroviricota</taxon>
        <taxon>Caudoviricetes</taxon>
        <taxon>Autographivirales</taxon>
        <taxon>Autoscriptoviridae</taxon>
        <taxon>Krylovirinae</taxon>
        <taxon>Phikmvvirus</taxon>
        <taxon>Phikmvvirus 15pyo</taxon>
    </lineage>
</organism>
<evidence type="ECO:0000313" key="1">
    <source>
        <dbReference type="EMBL" id="QHB48500.1"/>
    </source>
</evidence>
<protein>
    <submittedName>
        <fullName evidence="1">Uncharacterized protein</fullName>
    </submittedName>
</protein>
<sequence length="111" mass="13060">MRMPTEEERMIRCLLADIHEPLNLLFPGIRVKAETMPLGWGDSICALVLRVSYEHLTLGRLEYMHEVPILHLSQWGRDGMLQHLMNEIPRRVLDGMLRQAQKYSQSNWYSK</sequence>
<dbReference type="EMBL" id="MN692672">
    <property type="protein sequence ID" value="QHB48500.1"/>
    <property type="molecule type" value="Genomic_DNA"/>
</dbReference>
<name>A0A6B9LZJ2_9CAUD</name>